<proteinExistence type="predicted"/>
<protein>
    <submittedName>
        <fullName evidence="1">Uncharacterized protein</fullName>
    </submittedName>
</protein>
<dbReference type="EMBL" id="AEUV02000002">
    <property type="protein sequence ID" value="EHI74194.1"/>
    <property type="molecule type" value="Genomic_DNA"/>
</dbReference>
<comment type="caution">
    <text evidence="1">The sequence shown here is derived from an EMBL/GenBank/DDBJ whole genome shotgun (WGS) entry which is preliminary data.</text>
</comment>
<dbReference type="STRING" id="873449.STRCR_1728"/>
<evidence type="ECO:0000313" key="1">
    <source>
        <dbReference type="EMBL" id="EHI74194.1"/>
    </source>
</evidence>
<evidence type="ECO:0000313" key="2">
    <source>
        <dbReference type="Proteomes" id="UP000004322"/>
    </source>
</evidence>
<name>G5JQ46_STRCG</name>
<organism evidence="1 2">
    <name type="scientific">Streptococcus criceti HS-6</name>
    <dbReference type="NCBI Taxonomy" id="873449"/>
    <lineage>
        <taxon>Bacteria</taxon>
        <taxon>Bacillati</taxon>
        <taxon>Bacillota</taxon>
        <taxon>Bacilli</taxon>
        <taxon>Lactobacillales</taxon>
        <taxon>Streptococcaceae</taxon>
        <taxon>Streptococcus</taxon>
    </lineage>
</organism>
<gene>
    <name evidence="1" type="ORF">STRCR_1728</name>
</gene>
<reference evidence="1" key="1">
    <citation type="submission" date="2011-07" db="EMBL/GenBank/DDBJ databases">
        <authorList>
            <person name="Stanhope M.J."/>
            <person name="Durkin A.S."/>
            <person name="Hostetler J."/>
            <person name="Kim M."/>
            <person name="Radune D."/>
            <person name="Singh I."/>
            <person name="Town C.D."/>
        </authorList>
    </citation>
    <scope>NUCLEOTIDE SEQUENCE [LARGE SCALE GENOMIC DNA]</scope>
    <source>
        <strain evidence="1">HS-6</strain>
    </source>
</reference>
<dbReference type="Proteomes" id="UP000004322">
    <property type="component" value="Unassembled WGS sequence"/>
</dbReference>
<sequence length="41" mass="4484">MQFFRSAEISLPALAATLQNYPIGTSVLPSLQYNLSGQRAE</sequence>
<accession>G5JQ46</accession>
<keyword evidence="2" id="KW-1185">Reference proteome</keyword>
<dbReference type="AlphaFoldDB" id="G5JQ46"/>